<feature type="non-terminal residue" evidence="1">
    <location>
        <position position="114"/>
    </location>
</feature>
<comment type="caution">
    <text evidence="1">The sequence shown here is derived from an EMBL/GenBank/DDBJ whole genome shotgun (WGS) entry which is preliminary data.</text>
</comment>
<accession>X1K6Y5</accession>
<name>X1K6Y5_9ZZZZ</name>
<dbReference type="EMBL" id="BARV01010807">
    <property type="protein sequence ID" value="GAI02338.1"/>
    <property type="molecule type" value="Genomic_DNA"/>
</dbReference>
<organism evidence="1">
    <name type="scientific">marine sediment metagenome</name>
    <dbReference type="NCBI Taxonomy" id="412755"/>
    <lineage>
        <taxon>unclassified sequences</taxon>
        <taxon>metagenomes</taxon>
        <taxon>ecological metagenomes</taxon>
    </lineage>
</organism>
<gene>
    <name evidence="1" type="ORF">S06H3_20774</name>
</gene>
<dbReference type="AlphaFoldDB" id="X1K6Y5"/>
<reference evidence="1" key="1">
    <citation type="journal article" date="2014" name="Front. Microbiol.">
        <title>High frequency of phylogenetically diverse reductive dehalogenase-homologous genes in deep subseafloor sedimentary metagenomes.</title>
        <authorList>
            <person name="Kawai M."/>
            <person name="Futagami T."/>
            <person name="Toyoda A."/>
            <person name="Takaki Y."/>
            <person name="Nishi S."/>
            <person name="Hori S."/>
            <person name="Arai W."/>
            <person name="Tsubouchi T."/>
            <person name="Morono Y."/>
            <person name="Uchiyama I."/>
            <person name="Ito T."/>
            <person name="Fujiyama A."/>
            <person name="Inagaki F."/>
            <person name="Takami H."/>
        </authorList>
    </citation>
    <scope>NUCLEOTIDE SEQUENCE</scope>
    <source>
        <strain evidence="1">Expedition CK06-06</strain>
    </source>
</reference>
<evidence type="ECO:0000313" key="1">
    <source>
        <dbReference type="EMBL" id="GAI02338.1"/>
    </source>
</evidence>
<sequence>MSTRIGTVKGSLRPGQIGIDPATPEVEEAIQAGKITQMRIIAEPTEPTAVCRMLVKMGLEVVAQDSPDDAKGKKFDSARVFARSPVRGTHWWFVISTNHELLFSRFQNGVSTKD</sequence>
<protein>
    <submittedName>
        <fullName evidence="1">Uncharacterized protein</fullName>
    </submittedName>
</protein>
<proteinExistence type="predicted"/>